<dbReference type="Pfam" id="PF04366">
    <property type="entry name" value="Ysc84"/>
    <property type="match status" value="1"/>
</dbReference>
<proteinExistence type="predicted"/>
<name>A0A7S2WC21_9STRA</name>
<dbReference type="PANTHER" id="PTHR15629:SF2">
    <property type="entry name" value="SH3 DOMAIN-CONTAINING YSC84-LIKE PROTEIN 1"/>
    <property type="match status" value="1"/>
</dbReference>
<feature type="domain" description="Ysc84 actin-binding" evidence="1">
    <location>
        <begin position="67"/>
        <end position="184"/>
    </location>
</feature>
<organism evidence="2">
    <name type="scientific">Mucochytrium quahogii</name>
    <dbReference type="NCBI Taxonomy" id="96639"/>
    <lineage>
        <taxon>Eukaryota</taxon>
        <taxon>Sar</taxon>
        <taxon>Stramenopiles</taxon>
        <taxon>Bigyra</taxon>
        <taxon>Labyrinthulomycetes</taxon>
        <taxon>Thraustochytrida</taxon>
        <taxon>Thraustochytriidae</taxon>
        <taxon>Mucochytrium</taxon>
    </lineage>
</organism>
<gene>
    <name evidence="2" type="ORF">QSP1433_LOCUS6293</name>
</gene>
<evidence type="ECO:0000313" key="2">
    <source>
        <dbReference type="EMBL" id="CAD9678744.1"/>
    </source>
</evidence>
<dbReference type="InterPro" id="IPR007461">
    <property type="entry name" value="Ysc84_actin-binding"/>
</dbReference>
<dbReference type="PANTHER" id="PTHR15629">
    <property type="entry name" value="SH3YL1 PROTEIN"/>
    <property type="match status" value="1"/>
</dbReference>
<dbReference type="EMBL" id="HBHK01010048">
    <property type="protein sequence ID" value="CAD9678744.1"/>
    <property type="molecule type" value="Transcribed_RNA"/>
</dbReference>
<reference evidence="2" key="1">
    <citation type="submission" date="2021-01" db="EMBL/GenBank/DDBJ databases">
        <authorList>
            <person name="Corre E."/>
            <person name="Pelletier E."/>
            <person name="Niang G."/>
            <person name="Scheremetjew M."/>
            <person name="Finn R."/>
            <person name="Kale V."/>
            <person name="Holt S."/>
            <person name="Cochrane G."/>
            <person name="Meng A."/>
            <person name="Brown T."/>
            <person name="Cohen L."/>
        </authorList>
    </citation>
    <scope>NUCLEOTIDE SEQUENCE</scope>
    <source>
        <strain evidence="2">NY070348D</strain>
    </source>
</reference>
<dbReference type="CDD" id="cd11524">
    <property type="entry name" value="SYLF"/>
    <property type="match status" value="1"/>
</dbReference>
<evidence type="ECO:0000259" key="1">
    <source>
        <dbReference type="Pfam" id="PF04366"/>
    </source>
</evidence>
<dbReference type="InterPro" id="IPR051702">
    <property type="entry name" value="SH3_domain_YSC84-like"/>
</dbReference>
<accession>A0A7S2WC21</accession>
<dbReference type="AlphaFoldDB" id="A0A7S2WC21"/>
<protein>
    <recommendedName>
        <fullName evidence="1">Ysc84 actin-binding domain-containing protein</fullName>
    </recommendedName>
</protein>
<sequence>MVVHTQTRRALKILDRLPGIRIAKGIVILTQIRGAWFFSGALAGGIFLKKDERGQWSPPTSVAALSGGAGVQFGASYTHIIIVLKDNAAVEAFESHGQLTLGATLGVAVGTEGGDAKAQAGVNNKGKFTSYASIALSKGVFLGFSLEGTVLTCNALDNYRFYESRHASVKRVMRGDIAVPTGKKTIAVKALHNALIRLQSGKGIHRLQYELKQELEELESYDSQSYSGSFIYEEEEKSCSGEHTSSISSMKNNHYVGVTH</sequence>
<dbReference type="GO" id="GO:0035091">
    <property type="term" value="F:phosphatidylinositol binding"/>
    <property type="evidence" value="ECO:0007669"/>
    <property type="project" value="TreeGrafter"/>
</dbReference>